<dbReference type="GO" id="GO:0046657">
    <property type="term" value="P:folic acid catabolic process"/>
    <property type="evidence" value="ECO:0007669"/>
    <property type="project" value="TreeGrafter"/>
</dbReference>
<dbReference type="SUPFAM" id="SSF55031">
    <property type="entry name" value="Bacterial exopeptidase dimerisation domain"/>
    <property type="match status" value="1"/>
</dbReference>
<evidence type="ECO:0000313" key="3">
    <source>
        <dbReference type="Proteomes" id="UP000092482"/>
    </source>
</evidence>
<evidence type="ECO:0000313" key="2">
    <source>
        <dbReference type="EMBL" id="ANS80117.1"/>
    </source>
</evidence>
<dbReference type="GO" id="GO:0005737">
    <property type="term" value="C:cytoplasm"/>
    <property type="evidence" value="ECO:0007669"/>
    <property type="project" value="TreeGrafter"/>
</dbReference>
<evidence type="ECO:0000259" key="1">
    <source>
        <dbReference type="Pfam" id="PF07687"/>
    </source>
</evidence>
<gene>
    <name evidence="2" type="ORF">SGUI_2721</name>
</gene>
<dbReference type="FunFam" id="3.30.70.360:FF:000004">
    <property type="entry name" value="Peptidase M20 domain-containing protein 2"/>
    <property type="match status" value="1"/>
</dbReference>
<sequence>MACDKACLVLGVEIQPVDSLPAKSFYSAYSRSRVSQMQQETPPISTAFLDELERQTRATVAAAEPPESPFDGAPQADLDRLTELVEESREDLVGVVRKLHVDPELAYEEHRSAALLAELVTERTGIPVEVGAHGVETALRAEVATPGFDPERHRTVAVLSEYDALPGIGHACGHNVIAATGVGAFVALAGLVADGSSGVEGRVVFLGTPAEEGHTGKEVMAAGGAWEGLDAAVMTHPFGYDVVDTLFIGRRLLRATWTGHPAHASAQPFQGRNALDAAALAYQGIGLLRQQMPPSDRVHAVITEGGTRPSIITGSATMQLYVRSAYPETLVDLSGRVERILHGAAMMTDTAVELEWDHYPPSLPVRGNAALGGRWVRSLGERGRPVLPAGTVPDVLAGSTDFGNVSVRVPGIHPMIAIAGPDAALHTEEFAAAAATEAAEKAAVDGAVGLAHTAWDFLADDELARAAREEFEAAGGALDPATYFD</sequence>
<dbReference type="AlphaFoldDB" id="A0A1B1NF93"/>
<dbReference type="Pfam" id="PF01546">
    <property type="entry name" value="Peptidase_M20"/>
    <property type="match status" value="1"/>
</dbReference>
<name>A0A1B1NF93_9MICO</name>
<feature type="domain" description="Peptidase M20 dimerisation" evidence="1">
    <location>
        <begin position="255"/>
        <end position="341"/>
    </location>
</feature>
<dbReference type="Gene3D" id="3.30.70.360">
    <property type="match status" value="1"/>
</dbReference>
<dbReference type="InterPro" id="IPR036264">
    <property type="entry name" value="Bact_exopeptidase_dim_dom"/>
</dbReference>
<keyword evidence="3" id="KW-1185">Reference proteome</keyword>
<dbReference type="InterPro" id="IPR017439">
    <property type="entry name" value="Amidohydrolase"/>
</dbReference>
<dbReference type="GO" id="GO:0071713">
    <property type="term" value="F:para-aminobenzoyl-glutamate hydrolase activity"/>
    <property type="evidence" value="ECO:0007669"/>
    <property type="project" value="TreeGrafter"/>
</dbReference>
<dbReference type="InterPro" id="IPR002933">
    <property type="entry name" value="Peptidase_M20"/>
</dbReference>
<dbReference type="PANTHER" id="PTHR30575:SF0">
    <property type="entry name" value="XAA-ARG DIPEPTIDASE"/>
    <property type="match status" value="1"/>
</dbReference>
<dbReference type="EMBL" id="CP014989">
    <property type="protein sequence ID" value="ANS80117.1"/>
    <property type="molecule type" value="Genomic_DNA"/>
</dbReference>
<dbReference type="InterPro" id="IPR052030">
    <property type="entry name" value="Peptidase_M20/M20A_hydrolases"/>
</dbReference>
<dbReference type="Gene3D" id="3.40.630.10">
    <property type="entry name" value="Zn peptidases"/>
    <property type="match status" value="1"/>
</dbReference>
<dbReference type="InterPro" id="IPR011650">
    <property type="entry name" value="Peptidase_M20_dimer"/>
</dbReference>
<reference evidence="2 3" key="1">
    <citation type="submission" date="2016-03" db="EMBL/GenBank/DDBJ databases">
        <title>Shallow-sea hydrothermal system.</title>
        <authorList>
            <person name="Tang K."/>
        </authorList>
    </citation>
    <scope>NUCLEOTIDE SEQUENCE [LARGE SCALE GENOMIC DNA]</scope>
    <source>
        <strain evidence="2 3">JLT9</strain>
    </source>
</reference>
<dbReference type="SUPFAM" id="SSF53187">
    <property type="entry name" value="Zn-dependent exopeptidases"/>
    <property type="match status" value="1"/>
</dbReference>
<dbReference type="STRING" id="1758689.SGUI_2721"/>
<accession>A0A1B1NF93</accession>
<protein>
    <submittedName>
        <fullName evidence="2">Catalyzes the cleavage of p-aminobenzoyl-glutamate to p-aminobenzoate and glutamate, subunit A</fullName>
    </submittedName>
</protein>
<dbReference type="KEGG" id="serj:SGUI_2721"/>
<dbReference type="PATRIC" id="fig|1758689.4.peg.2842"/>
<dbReference type="GO" id="GO:0016805">
    <property type="term" value="F:dipeptidase activity"/>
    <property type="evidence" value="ECO:0007669"/>
    <property type="project" value="TreeGrafter"/>
</dbReference>
<dbReference type="Proteomes" id="UP000092482">
    <property type="component" value="Chromosome"/>
</dbReference>
<proteinExistence type="predicted"/>
<dbReference type="Pfam" id="PF07687">
    <property type="entry name" value="M20_dimer"/>
    <property type="match status" value="1"/>
</dbReference>
<dbReference type="NCBIfam" id="TIGR01891">
    <property type="entry name" value="amidohydrolases"/>
    <property type="match status" value="1"/>
</dbReference>
<organism evidence="2 3">
    <name type="scientific">Serinicoccus hydrothermalis</name>
    <dbReference type="NCBI Taxonomy" id="1758689"/>
    <lineage>
        <taxon>Bacteria</taxon>
        <taxon>Bacillati</taxon>
        <taxon>Actinomycetota</taxon>
        <taxon>Actinomycetes</taxon>
        <taxon>Micrococcales</taxon>
        <taxon>Ornithinimicrobiaceae</taxon>
        <taxon>Serinicoccus</taxon>
    </lineage>
</organism>
<dbReference type="PANTHER" id="PTHR30575">
    <property type="entry name" value="PEPTIDASE M20"/>
    <property type="match status" value="1"/>
</dbReference>